<organism evidence="3 4">
    <name type="scientific">Streptacidiphilus alkalitolerans</name>
    <dbReference type="NCBI Taxonomy" id="3342712"/>
    <lineage>
        <taxon>Bacteria</taxon>
        <taxon>Bacillati</taxon>
        <taxon>Actinomycetota</taxon>
        <taxon>Actinomycetes</taxon>
        <taxon>Kitasatosporales</taxon>
        <taxon>Streptomycetaceae</taxon>
        <taxon>Streptacidiphilus</taxon>
    </lineage>
</organism>
<accession>A0ABV6VHZ7</accession>
<keyword evidence="4" id="KW-1185">Reference proteome</keyword>
<dbReference type="RefSeq" id="WP_380515099.1">
    <property type="nucleotide sequence ID" value="NZ_JBHEZX010000016.1"/>
</dbReference>
<reference evidence="3 4" key="1">
    <citation type="submission" date="2024-09" db="EMBL/GenBank/DDBJ databases">
        <authorList>
            <person name="Lee S.D."/>
        </authorList>
    </citation>
    <scope>NUCLEOTIDE SEQUENCE [LARGE SCALE GENOMIC DNA]</scope>
    <source>
        <strain evidence="3 4">N1-1</strain>
    </source>
</reference>
<dbReference type="Proteomes" id="UP001592582">
    <property type="component" value="Unassembled WGS sequence"/>
</dbReference>
<proteinExistence type="predicted"/>
<keyword evidence="1" id="KW-0175">Coiled coil</keyword>
<sequence length="279" mass="29485">MGFMTTNSETTTDELKRLKGEVKLRSVRQESEIDPVADASVDLRIAELELAEAEAKVLDLTTRLESGAGPAPSASTLATAKAASEHARGVVKGKTAALARAKDTERVAKLTALSDEVSEYATSGLVDEIAKELTEAISHLSAFESLVRQHNEYLRGVAAEAKSLGVSTAGGPAVPDPATGGIRVVPDTGTRIFAGTHQVRSLDAVSLIARSRGDDGIEKVAQGVRSTVVRPVPDPTLVYYRDRDGGSLSFPRGEEPGEVQASFRGLTPLDYSDVWPSTS</sequence>
<feature type="region of interest" description="Disordered" evidence="2">
    <location>
        <begin position="244"/>
        <end position="263"/>
    </location>
</feature>
<feature type="coiled-coil region" evidence="1">
    <location>
        <begin position="36"/>
        <end position="63"/>
    </location>
</feature>
<comment type="caution">
    <text evidence="3">The sequence shown here is derived from an EMBL/GenBank/DDBJ whole genome shotgun (WGS) entry which is preliminary data.</text>
</comment>
<evidence type="ECO:0000313" key="3">
    <source>
        <dbReference type="EMBL" id="MFC1413364.1"/>
    </source>
</evidence>
<dbReference type="EMBL" id="JBHEZX010000016">
    <property type="protein sequence ID" value="MFC1413364.1"/>
    <property type="molecule type" value="Genomic_DNA"/>
</dbReference>
<evidence type="ECO:0000313" key="4">
    <source>
        <dbReference type="Proteomes" id="UP001592582"/>
    </source>
</evidence>
<evidence type="ECO:0000256" key="1">
    <source>
        <dbReference type="SAM" id="Coils"/>
    </source>
</evidence>
<protein>
    <submittedName>
        <fullName evidence="3">Uncharacterized protein</fullName>
    </submittedName>
</protein>
<name>A0ABV6VHZ7_9ACTN</name>
<evidence type="ECO:0000256" key="2">
    <source>
        <dbReference type="SAM" id="MobiDB-lite"/>
    </source>
</evidence>
<gene>
    <name evidence="3" type="ORF">ACEZDG_29280</name>
</gene>